<feature type="transmembrane region" description="Helical" evidence="1">
    <location>
        <begin position="40"/>
        <end position="62"/>
    </location>
</feature>
<gene>
    <name evidence="2" type="ORF">M153_59300030</name>
</gene>
<accession>A0A0R0LWM2</accession>
<evidence type="ECO:0000256" key="1">
    <source>
        <dbReference type="SAM" id="Phobius"/>
    </source>
</evidence>
<keyword evidence="3" id="KW-1185">Reference proteome</keyword>
<keyword evidence="1" id="KW-0472">Membrane</keyword>
<organism evidence="2 3">
    <name type="scientific">Pseudoloma neurophilia</name>
    <dbReference type="NCBI Taxonomy" id="146866"/>
    <lineage>
        <taxon>Eukaryota</taxon>
        <taxon>Fungi</taxon>
        <taxon>Fungi incertae sedis</taxon>
        <taxon>Microsporidia</taxon>
        <taxon>Pseudoloma</taxon>
    </lineage>
</organism>
<name>A0A0R0LWM2_9MICR</name>
<dbReference type="EMBL" id="LGUB01000227">
    <property type="protein sequence ID" value="KRH93753.1"/>
    <property type="molecule type" value="Genomic_DNA"/>
</dbReference>
<sequence length="78" mass="9332">MVHWLSSCVFMNSCLSSDFQPFKFTPNDISQTYYCQVKEFATFLVLNFAFSIMTRISQFIFLQSQTYERTVRCDRDRD</sequence>
<proteinExistence type="predicted"/>
<dbReference type="AlphaFoldDB" id="A0A0R0LWM2"/>
<evidence type="ECO:0000313" key="3">
    <source>
        <dbReference type="Proteomes" id="UP000051530"/>
    </source>
</evidence>
<dbReference type="VEuPathDB" id="MicrosporidiaDB:M153_59300030"/>
<keyword evidence="1" id="KW-0812">Transmembrane</keyword>
<protein>
    <submittedName>
        <fullName evidence="2">Uncharacterized protein</fullName>
    </submittedName>
</protein>
<reference evidence="2 3" key="1">
    <citation type="submission" date="2015-07" db="EMBL/GenBank/DDBJ databases">
        <title>The genome of Pseudoloma neurophilia, a relevant intracellular parasite of the zebrafish.</title>
        <authorList>
            <person name="Ndikumana S."/>
            <person name="Pelin A."/>
            <person name="Sanders J."/>
            <person name="Corradi N."/>
        </authorList>
    </citation>
    <scope>NUCLEOTIDE SEQUENCE [LARGE SCALE GENOMIC DNA]</scope>
    <source>
        <strain evidence="2 3">MK1</strain>
    </source>
</reference>
<dbReference type="Proteomes" id="UP000051530">
    <property type="component" value="Unassembled WGS sequence"/>
</dbReference>
<evidence type="ECO:0000313" key="2">
    <source>
        <dbReference type="EMBL" id="KRH93753.1"/>
    </source>
</evidence>
<comment type="caution">
    <text evidence="2">The sequence shown here is derived from an EMBL/GenBank/DDBJ whole genome shotgun (WGS) entry which is preliminary data.</text>
</comment>
<keyword evidence="1" id="KW-1133">Transmembrane helix</keyword>